<gene>
    <name evidence="2" type="primary">mreD2</name>
    <name evidence="2" type="ordered locus">Dshi_0593</name>
</gene>
<feature type="transmembrane region" description="Helical" evidence="1">
    <location>
        <begin position="142"/>
        <end position="163"/>
    </location>
</feature>
<evidence type="ECO:0000256" key="1">
    <source>
        <dbReference type="SAM" id="Phobius"/>
    </source>
</evidence>
<dbReference type="AlphaFoldDB" id="A8LPL6"/>
<dbReference type="KEGG" id="dsh:Dshi_0593"/>
<organism evidence="2 3">
    <name type="scientific">Dinoroseobacter shibae (strain DSM 16493 / NCIMB 14021 / DFL 12)</name>
    <dbReference type="NCBI Taxonomy" id="398580"/>
    <lineage>
        <taxon>Bacteria</taxon>
        <taxon>Pseudomonadati</taxon>
        <taxon>Pseudomonadota</taxon>
        <taxon>Alphaproteobacteria</taxon>
        <taxon>Rhodobacterales</taxon>
        <taxon>Roseobacteraceae</taxon>
        <taxon>Dinoroseobacter</taxon>
    </lineage>
</organism>
<reference evidence="3" key="1">
    <citation type="journal article" date="2010" name="ISME J.">
        <title>The complete genome sequence of the algal symbiont Dinoroseobacter shibae: a hitchhiker's guide to life in the sea.</title>
        <authorList>
            <person name="Wagner-Dobler I."/>
            <person name="Ballhausen B."/>
            <person name="Berger M."/>
            <person name="Brinkhoff T."/>
            <person name="Buchholz I."/>
            <person name="Bunk B."/>
            <person name="Cypionka H."/>
            <person name="Daniel R."/>
            <person name="Drepper T."/>
            <person name="Gerdts G."/>
            <person name="Hahnke S."/>
            <person name="Han C."/>
            <person name="Jahn D."/>
            <person name="Kalhoefer D."/>
            <person name="Kiss H."/>
            <person name="Klenk H.P."/>
            <person name="Kyrpides N."/>
            <person name="Liebl W."/>
            <person name="Liesegang H."/>
            <person name="Meincke L."/>
            <person name="Pati A."/>
            <person name="Petersen J."/>
            <person name="Piekarski T."/>
            <person name="Pommerenke C."/>
            <person name="Pradella S."/>
            <person name="Pukall R."/>
            <person name="Rabus R."/>
            <person name="Stackebrandt E."/>
            <person name="Thole S."/>
            <person name="Thompson L."/>
            <person name="Tielen P."/>
            <person name="Tomasch J."/>
            <person name="von Jan M."/>
            <person name="Wanphrut N."/>
            <person name="Wichels A."/>
            <person name="Zech H."/>
            <person name="Simon M."/>
        </authorList>
    </citation>
    <scope>NUCLEOTIDE SEQUENCE [LARGE SCALE GENOMIC DNA]</scope>
    <source>
        <strain evidence="3">DSM 16493 / NCIMB 14021 / DFL 12</strain>
    </source>
</reference>
<keyword evidence="1" id="KW-0812">Transmembrane</keyword>
<evidence type="ECO:0000313" key="2">
    <source>
        <dbReference type="EMBL" id="ABV92339.1"/>
    </source>
</evidence>
<accession>A8LPL6</accession>
<keyword evidence="1" id="KW-0472">Membrane</keyword>
<evidence type="ECO:0000313" key="3">
    <source>
        <dbReference type="Proteomes" id="UP000006833"/>
    </source>
</evidence>
<feature type="transmembrane region" description="Helical" evidence="1">
    <location>
        <begin position="103"/>
        <end position="122"/>
    </location>
</feature>
<protein>
    <submittedName>
        <fullName evidence="2">Putative rod shape-determining protein MreD</fullName>
    </submittedName>
</protein>
<dbReference type="RefSeq" id="WP_012177271.1">
    <property type="nucleotide sequence ID" value="NC_009952.1"/>
</dbReference>
<dbReference type="EMBL" id="CP000830">
    <property type="protein sequence ID" value="ABV92339.1"/>
    <property type="molecule type" value="Genomic_DNA"/>
</dbReference>
<dbReference type="STRING" id="398580.Dshi_0593"/>
<dbReference type="OrthoDB" id="7629477at2"/>
<keyword evidence="1" id="KW-1133">Transmembrane helix</keyword>
<keyword evidence="3" id="KW-1185">Reference proteome</keyword>
<dbReference type="Proteomes" id="UP000006833">
    <property type="component" value="Chromosome"/>
</dbReference>
<dbReference type="eggNOG" id="ENOG5032RJQ">
    <property type="taxonomic scope" value="Bacteria"/>
</dbReference>
<proteinExistence type="predicted"/>
<dbReference type="HOGENOM" id="CLU_128751_0_0_5"/>
<name>A8LPL6_DINSH</name>
<sequence length="179" mass="19362">MGSAFEPKLWVLRVVFLALVAAVLIVALLPLSVAAPRIPGPDVVLCVILAWVLRRPDVLPVTLIVAVVLVEDFLFQRPPGLWTLLVLVGSEVMRRQAYREGETPIAVEFGLVAATLTAMTVAERVLLAIALVPQPAFSAQMLHLLSTLAIYPVVVLASVYLCGVRPRPTDGPRILGMRV</sequence>